<name>A0A0E3JR69_CLOSL</name>
<dbReference type="AlphaFoldDB" id="A0A0E3JR69"/>
<dbReference type="HOGENOM" id="CLU_076083_0_1_9"/>
<dbReference type="RefSeq" id="WP_029163431.1">
    <property type="nucleotide sequence ID" value="NZ_CP009933.1"/>
</dbReference>
<dbReference type="InterPro" id="IPR036388">
    <property type="entry name" value="WH-like_DNA-bd_sf"/>
</dbReference>
<dbReference type="GO" id="GO:0003676">
    <property type="term" value="F:nucleic acid binding"/>
    <property type="evidence" value="ECO:0007669"/>
    <property type="project" value="InterPro"/>
</dbReference>
<dbReference type="SUPFAM" id="SSF52980">
    <property type="entry name" value="Restriction endonuclease-like"/>
    <property type="match status" value="1"/>
</dbReference>
<gene>
    <name evidence="3" type="ORF">CSCA_4360</name>
</gene>
<evidence type="ECO:0000313" key="3">
    <source>
        <dbReference type="EMBL" id="AKA71485.1"/>
    </source>
</evidence>
<dbReference type="Gene3D" id="1.10.10.10">
    <property type="entry name" value="Winged helix-like DNA-binding domain superfamily/Winged helix DNA-binding domain"/>
    <property type="match status" value="1"/>
</dbReference>
<dbReference type="EMBL" id="CP009933">
    <property type="protein sequence ID" value="AKA71485.1"/>
    <property type="molecule type" value="Genomic_DNA"/>
</dbReference>
<dbReference type="Proteomes" id="UP000033115">
    <property type="component" value="Chromosome"/>
</dbReference>
<dbReference type="Gene3D" id="3.40.1350.10">
    <property type="match status" value="1"/>
</dbReference>
<protein>
    <submittedName>
        <fullName evidence="3">Transposase protein A</fullName>
    </submittedName>
</protein>
<keyword evidence="4" id="KW-1185">Reference proteome</keyword>
<feature type="domain" description="TnsA endonuclease N-terminal" evidence="2">
    <location>
        <begin position="73"/>
        <end position="166"/>
    </location>
</feature>
<dbReference type="InterPro" id="IPR011335">
    <property type="entry name" value="Restrct_endonuc-II-like"/>
</dbReference>
<proteinExistence type="predicted"/>
<accession>A0A0E3JR69</accession>
<dbReference type="STRING" id="1548.CSCA_4360"/>
<dbReference type="InterPro" id="IPR014832">
    <property type="entry name" value="TnsA_C"/>
</dbReference>
<dbReference type="InterPro" id="IPR011856">
    <property type="entry name" value="tRNA_endonuc-like_dom_sf"/>
</dbReference>
<dbReference type="Pfam" id="PF08722">
    <property type="entry name" value="Tn7_TnsA-like_N"/>
    <property type="match status" value="1"/>
</dbReference>
<reference evidence="3 4" key="1">
    <citation type="journal article" date="2015" name="J. Biotechnol.">
        <title>Complete genome sequence of a malodorant-producing acetogen, Clostridium scatologenes ATCC 25775(T).</title>
        <authorList>
            <person name="Zhu Z."/>
            <person name="Guo T."/>
            <person name="Zheng H."/>
            <person name="Song T."/>
            <person name="Ouyang P."/>
            <person name="Xie J."/>
        </authorList>
    </citation>
    <scope>NUCLEOTIDE SEQUENCE [LARGE SCALE GENOMIC DNA]</scope>
    <source>
        <strain evidence="3 4">ATCC 25775</strain>
    </source>
</reference>
<dbReference type="KEGG" id="csq:CSCA_4360"/>
<evidence type="ECO:0000313" key="4">
    <source>
        <dbReference type="Proteomes" id="UP000033115"/>
    </source>
</evidence>
<feature type="domain" description="TnsA endonuclease C-terminal" evidence="1">
    <location>
        <begin position="168"/>
        <end position="253"/>
    </location>
</feature>
<evidence type="ECO:0000259" key="1">
    <source>
        <dbReference type="Pfam" id="PF08721"/>
    </source>
</evidence>
<sequence length="279" mass="32779">MAKRVRKLDINKLIKEGRGTGVGEAYKPWIKIQDVPSLGRRTRLKGIKTGRQHEFLSDMEKNYFYILEYSDLITDIREQYPLLPIEETLTIANELGVEHPKDPRNGENIVMTTDFLITKEFQGETANIARTVKQKDKLMNKRVIEKFEIERIYWKRREIDWGIVTEQEIDKVLAQNISFFHSYYHVDELDSLIDIDEIELEDLVLEYTKRIVDVNSSIRKVSSLFDKDMNLHKGTGISIFKHLLAKKIILINLLEPMDINKKLQFNLSENLLHKEFNIS</sequence>
<dbReference type="InterPro" id="IPR014833">
    <property type="entry name" value="TnsA_N"/>
</dbReference>
<evidence type="ECO:0000259" key="2">
    <source>
        <dbReference type="Pfam" id="PF08722"/>
    </source>
</evidence>
<dbReference type="CDD" id="cd22362">
    <property type="entry name" value="TnsA_endonuclease-like"/>
    <property type="match status" value="1"/>
</dbReference>
<organism evidence="3 4">
    <name type="scientific">Clostridium scatologenes</name>
    <dbReference type="NCBI Taxonomy" id="1548"/>
    <lineage>
        <taxon>Bacteria</taxon>
        <taxon>Bacillati</taxon>
        <taxon>Bacillota</taxon>
        <taxon>Clostridia</taxon>
        <taxon>Eubacteriales</taxon>
        <taxon>Clostridiaceae</taxon>
        <taxon>Clostridium</taxon>
    </lineage>
</organism>
<dbReference type="Pfam" id="PF08721">
    <property type="entry name" value="Tn7_Tnp_TnsA_C"/>
    <property type="match status" value="1"/>
</dbReference>